<sequence>MDYSNLSIGQTGNNFINNSNDIAPASQNNTFEFYLPLPNDTRIYHVIYTELNSTEIARLLNNRIDLSHIPNHRLPYHYNVQHIIRQQITIPQQSFDTMDVQPIYQEYSACDVSLILPIQQPVDYQQDAIPQQSFQEYSDNSAYDISPFQQPINYQQDTIPQQSFDTVDIQPTIQDNNTNDTSSVPNSPEDGYNSITSK</sequence>
<organism evidence="2 3">
    <name type="scientific">Rhizophagus irregularis</name>
    <dbReference type="NCBI Taxonomy" id="588596"/>
    <lineage>
        <taxon>Eukaryota</taxon>
        <taxon>Fungi</taxon>
        <taxon>Fungi incertae sedis</taxon>
        <taxon>Mucoromycota</taxon>
        <taxon>Glomeromycotina</taxon>
        <taxon>Glomeromycetes</taxon>
        <taxon>Glomerales</taxon>
        <taxon>Glomeraceae</taxon>
        <taxon>Rhizophagus</taxon>
    </lineage>
</organism>
<accession>A0A2N1MJQ5</accession>
<feature type="compositionally biased region" description="Polar residues" evidence="1">
    <location>
        <begin position="171"/>
        <end position="186"/>
    </location>
</feature>
<name>A0A2N1MJQ5_9GLOM</name>
<dbReference type="VEuPathDB" id="FungiDB:FUN_003594"/>
<dbReference type="AlphaFoldDB" id="A0A2N1MJQ5"/>
<dbReference type="EMBL" id="LLXL01002090">
    <property type="protein sequence ID" value="PKK61869.1"/>
    <property type="molecule type" value="Genomic_DNA"/>
</dbReference>
<reference evidence="2 3" key="1">
    <citation type="submission" date="2016-04" db="EMBL/GenBank/DDBJ databases">
        <title>Genome analyses suggest a sexual origin of heterokaryosis in a supposedly ancient asexual fungus.</title>
        <authorList>
            <person name="Ropars J."/>
            <person name="Sedzielewska K."/>
            <person name="Noel J."/>
            <person name="Charron P."/>
            <person name="Farinelli L."/>
            <person name="Marton T."/>
            <person name="Kruger M."/>
            <person name="Pelin A."/>
            <person name="Brachmann A."/>
            <person name="Corradi N."/>
        </authorList>
    </citation>
    <scope>NUCLEOTIDE SEQUENCE [LARGE SCALE GENOMIC DNA]</scope>
    <source>
        <strain evidence="2 3">C2</strain>
    </source>
</reference>
<reference evidence="2 3" key="2">
    <citation type="submission" date="2017-10" db="EMBL/GenBank/DDBJ databases">
        <title>Extensive intraspecific genome diversity in a model arbuscular mycorrhizal fungus.</title>
        <authorList>
            <person name="Chen E.C.H."/>
            <person name="Morin E."/>
            <person name="Baudet D."/>
            <person name="Noel J."/>
            <person name="Ndikumana S."/>
            <person name="Charron P."/>
            <person name="St-Onge C."/>
            <person name="Giorgi J."/>
            <person name="Grigoriev I.V."/>
            <person name="Roux C."/>
            <person name="Martin F.M."/>
            <person name="Corradi N."/>
        </authorList>
    </citation>
    <scope>NUCLEOTIDE SEQUENCE [LARGE SCALE GENOMIC DNA]</scope>
    <source>
        <strain evidence="2 3">C2</strain>
    </source>
</reference>
<evidence type="ECO:0000313" key="2">
    <source>
        <dbReference type="EMBL" id="PKK61869.1"/>
    </source>
</evidence>
<proteinExistence type="predicted"/>
<gene>
    <name evidence="2" type="ORF">RhiirC2_815941</name>
</gene>
<feature type="region of interest" description="Disordered" evidence="1">
    <location>
        <begin position="171"/>
        <end position="198"/>
    </location>
</feature>
<dbReference type="Proteomes" id="UP000233469">
    <property type="component" value="Unassembled WGS sequence"/>
</dbReference>
<evidence type="ECO:0000313" key="3">
    <source>
        <dbReference type="Proteomes" id="UP000233469"/>
    </source>
</evidence>
<comment type="caution">
    <text evidence="2">The sequence shown here is derived from an EMBL/GenBank/DDBJ whole genome shotgun (WGS) entry which is preliminary data.</text>
</comment>
<evidence type="ECO:0000256" key="1">
    <source>
        <dbReference type="SAM" id="MobiDB-lite"/>
    </source>
</evidence>
<dbReference type="VEuPathDB" id="FungiDB:RhiirA1_400083"/>
<dbReference type="VEuPathDB" id="FungiDB:RhiirFUN_023270"/>
<protein>
    <submittedName>
        <fullName evidence="2">Uncharacterized protein</fullName>
    </submittedName>
</protein>